<gene>
    <name evidence="1" type="ORF">C0V70_08315</name>
</gene>
<dbReference type="Proteomes" id="UP000235584">
    <property type="component" value="Chromosome"/>
</dbReference>
<proteinExistence type="predicted"/>
<dbReference type="PROSITE" id="PS51257">
    <property type="entry name" value="PROKAR_LIPOPROTEIN"/>
    <property type="match status" value="1"/>
</dbReference>
<organism evidence="1 2">
    <name type="scientific">Bacteriovorax stolpii</name>
    <name type="common">Bdellovibrio stolpii</name>
    <dbReference type="NCBI Taxonomy" id="960"/>
    <lineage>
        <taxon>Bacteria</taxon>
        <taxon>Pseudomonadati</taxon>
        <taxon>Bdellovibrionota</taxon>
        <taxon>Bacteriovoracia</taxon>
        <taxon>Bacteriovoracales</taxon>
        <taxon>Bacteriovoracaceae</taxon>
        <taxon>Bacteriovorax</taxon>
    </lineage>
</organism>
<evidence type="ECO:0000313" key="1">
    <source>
        <dbReference type="EMBL" id="AUN98111.1"/>
    </source>
</evidence>
<sequence>MKSLYSLLVIALVSTFSFNAHAVYFNVIGACSERPVHSGSFKTDLDDSVGKISMDIFDFNKIPYAGTEHGMNSIINSPVGLDAMEVISDSKMRAYGWCFSINGVIPDVLASEVHFSKQNDVLTWFYAYSTYDQGVWTDYCVPSYKIKSSQFCK</sequence>
<reference evidence="1 2" key="1">
    <citation type="submission" date="2018-01" db="EMBL/GenBank/DDBJ databases">
        <title>Complete genome sequence of Bacteriovorax stolpii DSM12778.</title>
        <authorList>
            <person name="Tang B."/>
            <person name="Chang J."/>
        </authorList>
    </citation>
    <scope>NUCLEOTIDE SEQUENCE [LARGE SCALE GENOMIC DNA]</scope>
    <source>
        <strain evidence="1 2">DSM 12778</strain>
    </source>
</reference>
<evidence type="ECO:0000313" key="2">
    <source>
        <dbReference type="Proteomes" id="UP000235584"/>
    </source>
</evidence>
<dbReference type="AlphaFoldDB" id="A0A2K9NRI2"/>
<dbReference type="RefSeq" id="WP_102243402.1">
    <property type="nucleotide sequence ID" value="NZ_CP025704.1"/>
</dbReference>
<keyword evidence="2" id="KW-1185">Reference proteome</keyword>
<protein>
    <submittedName>
        <fullName evidence="1">DUF4430 domain-containing protein</fullName>
    </submittedName>
</protein>
<accession>A0A2K9NRI2</accession>
<dbReference type="OrthoDB" id="5292778at2"/>
<dbReference type="EMBL" id="CP025704">
    <property type="protein sequence ID" value="AUN98111.1"/>
    <property type="molecule type" value="Genomic_DNA"/>
</dbReference>
<name>A0A2K9NRI2_BACTC</name>
<dbReference type="KEGG" id="bsto:C0V70_08315"/>